<keyword evidence="5" id="KW-0812">Transmembrane</keyword>
<dbReference type="InterPro" id="IPR050553">
    <property type="entry name" value="Thioredoxin_ResA/DsbE_sf"/>
</dbReference>
<dbReference type="RefSeq" id="WP_091412064.1">
    <property type="nucleotide sequence ID" value="NZ_FOAB01000009.1"/>
</dbReference>
<dbReference type="Pfam" id="PF13905">
    <property type="entry name" value="Thioredoxin_8"/>
    <property type="match status" value="1"/>
</dbReference>
<feature type="transmembrane region" description="Helical" evidence="5">
    <location>
        <begin position="81"/>
        <end position="100"/>
    </location>
</feature>
<dbReference type="PANTHER" id="PTHR42852:SF6">
    <property type="entry name" value="THIOL:DISULFIDE INTERCHANGE PROTEIN DSBE"/>
    <property type="match status" value="1"/>
</dbReference>
<dbReference type="AlphaFoldDB" id="A0A1H7VX23"/>
<evidence type="ECO:0000313" key="8">
    <source>
        <dbReference type="Proteomes" id="UP000198521"/>
    </source>
</evidence>
<evidence type="ECO:0000256" key="5">
    <source>
        <dbReference type="SAM" id="Phobius"/>
    </source>
</evidence>
<accession>A0A1H7VX23</accession>
<keyword evidence="5" id="KW-1133">Transmembrane helix</keyword>
<keyword evidence="8" id="KW-1185">Reference proteome</keyword>
<feature type="transmembrane region" description="Helical" evidence="5">
    <location>
        <begin position="6"/>
        <end position="27"/>
    </location>
</feature>
<evidence type="ECO:0000259" key="6">
    <source>
        <dbReference type="PROSITE" id="PS51352"/>
    </source>
</evidence>
<dbReference type="GO" id="GO:0030313">
    <property type="term" value="C:cell envelope"/>
    <property type="evidence" value="ECO:0007669"/>
    <property type="project" value="UniProtKB-SubCell"/>
</dbReference>
<protein>
    <submittedName>
        <fullName evidence="7">Thiol-disulfide isomerase or thioredoxin</fullName>
    </submittedName>
</protein>
<evidence type="ECO:0000256" key="3">
    <source>
        <dbReference type="ARBA" id="ARBA00023157"/>
    </source>
</evidence>
<dbReference type="GO" id="GO:0016853">
    <property type="term" value="F:isomerase activity"/>
    <property type="evidence" value="ECO:0007669"/>
    <property type="project" value="UniProtKB-KW"/>
</dbReference>
<keyword evidence="4" id="KW-0676">Redox-active center</keyword>
<feature type="transmembrane region" description="Helical" evidence="5">
    <location>
        <begin position="112"/>
        <end position="132"/>
    </location>
</feature>
<evidence type="ECO:0000313" key="7">
    <source>
        <dbReference type="EMBL" id="SEM13347.1"/>
    </source>
</evidence>
<proteinExistence type="predicted"/>
<dbReference type="STRING" id="1038014.SAMN04487910_4228"/>
<feature type="domain" description="Thioredoxin" evidence="6">
    <location>
        <begin position="156"/>
        <end position="300"/>
    </location>
</feature>
<keyword evidence="3" id="KW-1015">Disulfide bond</keyword>
<dbReference type="CDD" id="cd02966">
    <property type="entry name" value="TlpA_like_family"/>
    <property type="match status" value="1"/>
</dbReference>
<feature type="transmembrane region" description="Helical" evidence="5">
    <location>
        <begin position="39"/>
        <end position="57"/>
    </location>
</feature>
<dbReference type="Gene3D" id="3.40.30.10">
    <property type="entry name" value="Glutaredoxin"/>
    <property type="match status" value="1"/>
</dbReference>
<dbReference type="GO" id="GO:0017004">
    <property type="term" value="P:cytochrome complex assembly"/>
    <property type="evidence" value="ECO:0007669"/>
    <property type="project" value="UniProtKB-KW"/>
</dbReference>
<keyword evidence="2" id="KW-0201">Cytochrome c-type biogenesis</keyword>
<dbReference type="PROSITE" id="PS51352">
    <property type="entry name" value="THIOREDOXIN_2"/>
    <property type="match status" value="1"/>
</dbReference>
<reference evidence="7 8" key="1">
    <citation type="submission" date="2016-10" db="EMBL/GenBank/DDBJ databases">
        <authorList>
            <person name="de Groot N.N."/>
        </authorList>
    </citation>
    <scope>NUCLEOTIDE SEQUENCE [LARGE SCALE GENOMIC DNA]</scope>
    <source>
        <strain evidence="7 8">DSM 25232</strain>
    </source>
</reference>
<dbReference type="Proteomes" id="UP000198521">
    <property type="component" value="Unassembled WGS sequence"/>
</dbReference>
<dbReference type="InterPro" id="IPR012336">
    <property type="entry name" value="Thioredoxin-like_fold"/>
</dbReference>
<dbReference type="InterPro" id="IPR036249">
    <property type="entry name" value="Thioredoxin-like_sf"/>
</dbReference>
<evidence type="ECO:0000256" key="1">
    <source>
        <dbReference type="ARBA" id="ARBA00004196"/>
    </source>
</evidence>
<evidence type="ECO:0000256" key="4">
    <source>
        <dbReference type="ARBA" id="ARBA00023284"/>
    </source>
</evidence>
<dbReference type="OrthoDB" id="9815205at2"/>
<dbReference type="EMBL" id="FOAB01000009">
    <property type="protein sequence ID" value="SEM13347.1"/>
    <property type="molecule type" value="Genomic_DNA"/>
</dbReference>
<sequence length="300" mass="34717">MIKKYIFRILLGILVFVALVVGSMFLLLETQIIYHFSALNWIPILICSIGMYVSGIINKNTPVKLLPFLGVSLIVFQPFRFLYFPFVLILLFFVIGSLVLSRKEIQKKYKAISTIIMIVTFGYYLFSQPLIIQQKGFVETPEGDLINALVLWDFSKPSDNRLPDLSFVDKDKNLVSLSNYEGKTLYVSFWATWCAPCIIQKPLLKQMQDKFKDMDTIMFIDISIDEDENSWLSYLENKNPSRMQLHTNGNEITIREKLGFTGIPFHIIISPDGFYKQSNDLEYSTTLLLDPDKLRLFIEQ</sequence>
<evidence type="ECO:0000256" key="2">
    <source>
        <dbReference type="ARBA" id="ARBA00022748"/>
    </source>
</evidence>
<keyword evidence="7" id="KW-0413">Isomerase</keyword>
<dbReference type="SUPFAM" id="SSF52833">
    <property type="entry name" value="Thioredoxin-like"/>
    <property type="match status" value="1"/>
</dbReference>
<comment type="subcellular location">
    <subcellularLocation>
        <location evidence="1">Cell envelope</location>
    </subcellularLocation>
</comment>
<gene>
    <name evidence="7" type="ORF">SAMN04487910_4228</name>
</gene>
<keyword evidence="5" id="KW-0472">Membrane</keyword>
<name>A0A1H7VX23_AQUAM</name>
<dbReference type="PANTHER" id="PTHR42852">
    <property type="entry name" value="THIOL:DISULFIDE INTERCHANGE PROTEIN DSBE"/>
    <property type="match status" value="1"/>
</dbReference>
<dbReference type="InterPro" id="IPR013766">
    <property type="entry name" value="Thioredoxin_domain"/>
</dbReference>
<organism evidence="7 8">
    <name type="scientific">Aquimarina amphilecti</name>
    <dbReference type="NCBI Taxonomy" id="1038014"/>
    <lineage>
        <taxon>Bacteria</taxon>
        <taxon>Pseudomonadati</taxon>
        <taxon>Bacteroidota</taxon>
        <taxon>Flavobacteriia</taxon>
        <taxon>Flavobacteriales</taxon>
        <taxon>Flavobacteriaceae</taxon>
        <taxon>Aquimarina</taxon>
    </lineage>
</organism>